<dbReference type="PROSITE" id="PS00107">
    <property type="entry name" value="PROTEIN_KINASE_ATP"/>
    <property type="match status" value="1"/>
</dbReference>
<dbReference type="PANTHER" id="PTHR24348:SF68">
    <property type="entry name" value="SERINE_THREONINE-PROTEIN KINASE ATG1C"/>
    <property type="match status" value="1"/>
</dbReference>
<dbReference type="Gene3D" id="1.10.510.10">
    <property type="entry name" value="Transferase(Phosphotransferase) domain 1"/>
    <property type="match status" value="1"/>
</dbReference>
<dbReference type="InterPro" id="IPR000719">
    <property type="entry name" value="Prot_kinase_dom"/>
</dbReference>
<dbReference type="Gene3D" id="3.30.200.20">
    <property type="entry name" value="Phosphorylase Kinase, domain 1"/>
    <property type="match status" value="1"/>
</dbReference>
<feature type="domain" description="Protein kinase" evidence="5">
    <location>
        <begin position="8"/>
        <end position="263"/>
    </location>
</feature>
<comment type="caution">
    <text evidence="6">The sequence shown here is derived from an EMBL/GenBank/DDBJ whole genome shotgun (WGS) entry which is preliminary data.</text>
</comment>
<dbReference type="InterPro" id="IPR008271">
    <property type="entry name" value="Ser/Thr_kinase_AS"/>
</dbReference>
<evidence type="ECO:0000259" key="5">
    <source>
        <dbReference type="PROSITE" id="PS50011"/>
    </source>
</evidence>
<dbReference type="PROSITE" id="PS00108">
    <property type="entry name" value="PROTEIN_KINASE_ST"/>
    <property type="match status" value="1"/>
</dbReference>
<accession>A0ABS2A5G6</accession>
<dbReference type="PROSITE" id="PS50011">
    <property type="entry name" value="PROTEIN_KINASE_DOM"/>
    <property type="match status" value="1"/>
</dbReference>
<dbReference type="GO" id="GO:0004674">
    <property type="term" value="F:protein serine/threonine kinase activity"/>
    <property type="evidence" value="ECO:0007669"/>
    <property type="project" value="UniProtKB-KW"/>
</dbReference>
<evidence type="ECO:0000256" key="2">
    <source>
        <dbReference type="ARBA" id="ARBA00022840"/>
    </source>
</evidence>
<dbReference type="SMART" id="SM00220">
    <property type="entry name" value="S_TKc"/>
    <property type="match status" value="1"/>
</dbReference>
<keyword evidence="6" id="KW-0723">Serine/threonine-protein kinase</keyword>
<dbReference type="InterPro" id="IPR011009">
    <property type="entry name" value="Kinase-like_dom_sf"/>
</dbReference>
<name>A0ABS2A5G6_9ACTN</name>
<gene>
    <name evidence="6" type="ORF">JIG36_05875</name>
</gene>
<dbReference type="Pfam" id="PF00069">
    <property type="entry name" value="Pkinase"/>
    <property type="match status" value="1"/>
</dbReference>
<proteinExistence type="predicted"/>
<dbReference type="SUPFAM" id="SSF56112">
    <property type="entry name" value="Protein kinase-like (PK-like)"/>
    <property type="match status" value="1"/>
</dbReference>
<dbReference type="InterPro" id="IPR017441">
    <property type="entry name" value="Protein_kinase_ATP_BS"/>
</dbReference>
<keyword evidence="6" id="KW-0808">Transferase</keyword>
<keyword evidence="7" id="KW-1185">Reference proteome</keyword>
<organism evidence="6 7">
    <name type="scientific">Paractinoplanes ovalisporus</name>
    <dbReference type="NCBI Taxonomy" id="2810368"/>
    <lineage>
        <taxon>Bacteria</taxon>
        <taxon>Bacillati</taxon>
        <taxon>Actinomycetota</taxon>
        <taxon>Actinomycetes</taxon>
        <taxon>Micromonosporales</taxon>
        <taxon>Micromonosporaceae</taxon>
        <taxon>Paractinoplanes</taxon>
    </lineage>
</organism>
<dbReference type="RefSeq" id="WP_203374920.1">
    <property type="nucleotide sequence ID" value="NZ_JAENHP010000001.1"/>
</dbReference>
<dbReference type="CDD" id="cd14014">
    <property type="entry name" value="STKc_PknB_like"/>
    <property type="match status" value="1"/>
</dbReference>
<sequence length="330" mass="34122">MPLLAGRYRVGAQIGHGGTSAVHRGFDRSLRRPVAIKMIHGSAASGLATPLDEARAAALLNHPNVARVLDFGEAVTGAPFLVMEYVPGGTLADRLKGDGPMPPAEAAAIAADVAAALAAAHARGIVHRDIKPKNVMLGPTGAKLVDFGVAAPVGEKPVDAGGRVWGTPAYSAPEQLQGQQSHPPADVYALGVLLHECLTGAPPWQGATPEQILIDRHLRPMPTFPDQHAFPAAVVDLHQLLLSSRPSRRPTATEAARVLREFAAGRYPQRRPKPVTRPQVLAAACVAAAVTLLGAVIAHQAPAGPGEAGPTHPSVAATADLSTPPPDTEA</sequence>
<evidence type="ECO:0000313" key="7">
    <source>
        <dbReference type="Proteomes" id="UP000632138"/>
    </source>
</evidence>
<dbReference type="PANTHER" id="PTHR24348">
    <property type="entry name" value="SERINE/THREONINE-PROTEIN KINASE UNC-51-RELATED"/>
    <property type="match status" value="1"/>
</dbReference>
<keyword evidence="1 3" id="KW-0547">Nucleotide-binding</keyword>
<feature type="region of interest" description="Disordered" evidence="4">
    <location>
        <begin position="301"/>
        <end position="330"/>
    </location>
</feature>
<keyword evidence="2 3" id="KW-0067">ATP-binding</keyword>
<evidence type="ECO:0000313" key="6">
    <source>
        <dbReference type="EMBL" id="MBM2615088.1"/>
    </source>
</evidence>
<dbReference type="EMBL" id="JAENHP010000001">
    <property type="protein sequence ID" value="MBM2615088.1"/>
    <property type="molecule type" value="Genomic_DNA"/>
</dbReference>
<feature type="binding site" evidence="3">
    <location>
        <position position="37"/>
    </location>
    <ligand>
        <name>ATP</name>
        <dbReference type="ChEBI" id="CHEBI:30616"/>
    </ligand>
</feature>
<keyword evidence="6" id="KW-0418">Kinase</keyword>
<evidence type="ECO:0000256" key="4">
    <source>
        <dbReference type="SAM" id="MobiDB-lite"/>
    </source>
</evidence>
<evidence type="ECO:0000256" key="3">
    <source>
        <dbReference type="PROSITE-ProRule" id="PRU10141"/>
    </source>
</evidence>
<protein>
    <submittedName>
        <fullName evidence="6">Serine/threonine protein kinase</fullName>
    </submittedName>
</protein>
<dbReference type="Proteomes" id="UP000632138">
    <property type="component" value="Unassembled WGS sequence"/>
</dbReference>
<dbReference type="InterPro" id="IPR045269">
    <property type="entry name" value="Atg1-like"/>
</dbReference>
<evidence type="ECO:0000256" key="1">
    <source>
        <dbReference type="ARBA" id="ARBA00022741"/>
    </source>
</evidence>
<reference evidence="6 7" key="1">
    <citation type="submission" date="2021-01" db="EMBL/GenBank/DDBJ databases">
        <title>Actinoplanes sp. nov. LDG1-06 isolated from lichen.</title>
        <authorList>
            <person name="Saeng-In P."/>
            <person name="Phongsopitanun W."/>
            <person name="Kanchanasin P."/>
            <person name="Yuki M."/>
            <person name="Kudo T."/>
            <person name="Ohkuma M."/>
            <person name="Tanasupawat S."/>
        </authorList>
    </citation>
    <scope>NUCLEOTIDE SEQUENCE [LARGE SCALE GENOMIC DNA]</scope>
    <source>
        <strain evidence="6 7">LDG1-06</strain>
    </source>
</reference>